<evidence type="ECO:0000256" key="1">
    <source>
        <dbReference type="SAM" id="Phobius"/>
    </source>
</evidence>
<feature type="transmembrane region" description="Helical" evidence="1">
    <location>
        <begin position="20"/>
        <end position="40"/>
    </location>
</feature>
<feature type="transmembrane region" description="Helical" evidence="1">
    <location>
        <begin position="89"/>
        <end position="112"/>
    </location>
</feature>
<dbReference type="OrthoDB" id="9843756at2"/>
<keyword evidence="1" id="KW-0472">Membrane</keyword>
<keyword evidence="1" id="KW-0812">Transmembrane</keyword>
<accession>A0A1B7LD58</accession>
<keyword evidence="3" id="KW-1185">Reference proteome</keyword>
<evidence type="ECO:0000313" key="3">
    <source>
        <dbReference type="Proteomes" id="UP000078532"/>
    </source>
</evidence>
<keyword evidence="1" id="KW-1133">Transmembrane helix</keyword>
<name>A0A1B7LD58_9FIRM</name>
<dbReference type="STRING" id="1838280.A6M21_12575"/>
<dbReference type="EMBL" id="LYVF01000172">
    <property type="protein sequence ID" value="OAT80819.1"/>
    <property type="molecule type" value="Genomic_DNA"/>
</dbReference>
<dbReference type="AlphaFoldDB" id="A0A1B7LD58"/>
<dbReference type="RefSeq" id="WP_066669363.1">
    <property type="nucleotide sequence ID" value="NZ_LYVF01000172.1"/>
</dbReference>
<protein>
    <submittedName>
        <fullName evidence="2">Uncharacterized protein</fullName>
    </submittedName>
</protein>
<reference evidence="2 3" key="1">
    <citation type="submission" date="2016-04" db="EMBL/GenBank/DDBJ databases">
        <authorList>
            <person name="Evans L.H."/>
            <person name="Alamgir A."/>
            <person name="Owens N."/>
            <person name="Weber N.D."/>
            <person name="Virtaneva K."/>
            <person name="Barbian K."/>
            <person name="Babar A."/>
            <person name="Rosenke K."/>
        </authorList>
    </citation>
    <scope>NUCLEOTIDE SEQUENCE [LARGE SCALE GENOMIC DNA]</scope>
    <source>
        <strain evidence="2 3">LMa1</strain>
    </source>
</reference>
<evidence type="ECO:0000313" key="2">
    <source>
        <dbReference type="EMBL" id="OAT80819.1"/>
    </source>
</evidence>
<dbReference type="Proteomes" id="UP000078532">
    <property type="component" value="Unassembled WGS sequence"/>
</dbReference>
<comment type="caution">
    <text evidence="2">The sequence shown here is derived from an EMBL/GenBank/DDBJ whole genome shotgun (WGS) entry which is preliminary data.</text>
</comment>
<sequence>MDAEMEKALEPSMMGRFKQFKTIIAYVILALSLMGLWTGADFLKESVFKHYFNPTRHVIVEQDPVTGEIYAWKDTLGNVYTPDETQVRLFPFGLTILILVVGLVGIGAYNILCQHYLMMLLLQDKLAALTVHPVGPRPSF</sequence>
<gene>
    <name evidence="2" type="ORF">A6M21_12575</name>
</gene>
<proteinExistence type="predicted"/>
<organism evidence="2 3">
    <name type="scientific">Desulfotomaculum copahuensis</name>
    <dbReference type="NCBI Taxonomy" id="1838280"/>
    <lineage>
        <taxon>Bacteria</taxon>
        <taxon>Bacillati</taxon>
        <taxon>Bacillota</taxon>
        <taxon>Clostridia</taxon>
        <taxon>Eubacteriales</taxon>
        <taxon>Desulfotomaculaceae</taxon>
        <taxon>Desulfotomaculum</taxon>
    </lineage>
</organism>